<proteinExistence type="predicted"/>
<dbReference type="EMBL" id="RRYP01020021">
    <property type="protein sequence ID" value="TNV73052.1"/>
    <property type="molecule type" value="Genomic_DNA"/>
</dbReference>
<dbReference type="OrthoDB" id="25029at2759"/>
<sequence>MVESRRGRGRGGRGGAAAAKVVEEEEDDYGEDIIRVDGGMLEGGGQLFRMSMALTYLLKKDCLITNIRGKRGNKGAGLGNQHLTGLKCLKQLIVGSKVKGDFVKSKDVHFKPGKNSIKRDQYEADCKTPGSVHLISQMTLPCLLFQEMPQCKLTIKGGTLVNNSPPAHSYEHVFLPMIRRMGVGVEYEVKKHGLFPDIVGEVEVTIKKLEQQLKPIDLVERGKLLGCTVHVTTTDKFHPIYTDLFKPQFTALFRDKVSATAELTIKDENCPIKKQGSAKVLAITAILHFEQPTCLQANILLDNCDEARGETLAKELIEQLLLLTATPNVCTDEYFADQLLVFMALAEGTSRLTCKELSLHAETIIELLKQFVPEIDIQVSQVGEGEGKYTMVTVKGLGLAPAA</sequence>
<dbReference type="PANTHER" id="PTHR11096">
    <property type="entry name" value="RNA 3' TERMINAL PHOSPHATE CYCLASE"/>
    <property type="match status" value="1"/>
</dbReference>
<dbReference type="Proteomes" id="UP000785679">
    <property type="component" value="Unassembled WGS sequence"/>
</dbReference>
<dbReference type="InterPro" id="IPR036553">
    <property type="entry name" value="RPTC_insert"/>
</dbReference>
<keyword evidence="2" id="KW-0547">Nucleotide-binding</keyword>
<accession>A0A8J8SW40</accession>
<comment type="caution">
    <text evidence="4">The sequence shown here is derived from an EMBL/GenBank/DDBJ whole genome shotgun (WGS) entry which is preliminary data.</text>
</comment>
<reference evidence="4" key="1">
    <citation type="submission" date="2019-06" db="EMBL/GenBank/DDBJ databases">
        <authorList>
            <person name="Zheng W."/>
        </authorList>
    </citation>
    <scope>NUCLEOTIDE SEQUENCE</scope>
    <source>
        <strain evidence="4">QDHG01</strain>
    </source>
</reference>
<dbReference type="InterPro" id="IPR013792">
    <property type="entry name" value="RNA3'P_cycl/enolpyr_Trfase_a/b"/>
</dbReference>
<dbReference type="GO" id="GO:0005524">
    <property type="term" value="F:ATP binding"/>
    <property type="evidence" value="ECO:0007669"/>
    <property type="project" value="UniProtKB-KW"/>
</dbReference>
<evidence type="ECO:0000256" key="1">
    <source>
        <dbReference type="PIRSR" id="PIRSR005378-1"/>
    </source>
</evidence>
<evidence type="ECO:0000256" key="2">
    <source>
        <dbReference type="PIRSR" id="PIRSR005378-2"/>
    </source>
</evidence>
<feature type="binding site" evidence="2">
    <location>
        <begin position="334"/>
        <end position="338"/>
    </location>
    <ligand>
        <name>ATP</name>
        <dbReference type="ChEBI" id="CHEBI:30616"/>
    </ligand>
</feature>
<keyword evidence="2" id="KW-0067">ATP-binding</keyword>
<feature type="domain" description="RNA 3'-terminal phosphate cyclase" evidence="3">
    <location>
        <begin position="41"/>
        <end position="372"/>
    </location>
</feature>
<dbReference type="InterPro" id="IPR037136">
    <property type="entry name" value="RNA3'_phos_cyclase_dom_sf"/>
</dbReference>
<dbReference type="SUPFAM" id="SSF55205">
    <property type="entry name" value="EPT/RTPC-like"/>
    <property type="match status" value="1"/>
</dbReference>
<feature type="active site" description="Tele-AMP-histidine intermediate" evidence="1">
    <location>
        <position position="360"/>
    </location>
</feature>
<dbReference type="InterPro" id="IPR023797">
    <property type="entry name" value="RNA3'_phos_cyclase_dom"/>
</dbReference>
<dbReference type="GO" id="GO:0005634">
    <property type="term" value="C:nucleus"/>
    <property type="evidence" value="ECO:0007669"/>
    <property type="project" value="TreeGrafter"/>
</dbReference>
<evidence type="ECO:0000259" key="3">
    <source>
        <dbReference type="Pfam" id="PF01137"/>
    </source>
</evidence>
<evidence type="ECO:0000313" key="5">
    <source>
        <dbReference type="Proteomes" id="UP000785679"/>
    </source>
</evidence>
<dbReference type="GO" id="GO:0006396">
    <property type="term" value="P:RNA processing"/>
    <property type="evidence" value="ECO:0007669"/>
    <property type="project" value="InterPro"/>
</dbReference>
<dbReference type="Gene3D" id="3.65.10.20">
    <property type="entry name" value="RNA 3'-terminal phosphate cyclase domain"/>
    <property type="match status" value="1"/>
</dbReference>
<gene>
    <name evidence="4" type="ORF">FGO68_gene10614</name>
</gene>
<dbReference type="GO" id="GO:0003963">
    <property type="term" value="F:RNA-3'-phosphate cyclase activity"/>
    <property type="evidence" value="ECO:0007669"/>
    <property type="project" value="TreeGrafter"/>
</dbReference>
<name>A0A8J8SW40_HALGN</name>
<keyword evidence="5" id="KW-1185">Reference proteome</keyword>
<dbReference type="PANTHER" id="PTHR11096:SF0">
    <property type="entry name" value="RNA 3'-TERMINAL PHOSPHATE CYCLASE"/>
    <property type="match status" value="1"/>
</dbReference>
<organism evidence="4 5">
    <name type="scientific">Halteria grandinella</name>
    <dbReference type="NCBI Taxonomy" id="5974"/>
    <lineage>
        <taxon>Eukaryota</taxon>
        <taxon>Sar</taxon>
        <taxon>Alveolata</taxon>
        <taxon>Ciliophora</taxon>
        <taxon>Intramacronucleata</taxon>
        <taxon>Spirotrichea</taxon>
        <taxon>Stichotrichia</taxon>
        <taxon>Sporadotrichida</taxon>
        <taxon>Halteriidae</taxon>
        <taxon>Halteria</taxon>
    </lineage>
</organism>
<protein>
    <recommendedName>
        <fullName evidence="3">RNA 3'-terminal phosphate cyclase domain-containing protein</fullName>
    </recommendedName>
</protein>
<dbReference type="InterPro" id="IPR000228">
    <property type="entry name" value="RNA3'_term_phos_cyc"/>
</dbReference>
<dbReference type="PIRSF" id="PIRSF005378">
    <property type="entry name" value="RNA3'_term_phos_cycl_euk"/>
    <property type="match status" value="1"/>
</dbReference>
<dbReference type="AlphaFoldDB" id="A0A8J8SW40"/>
<evidence type="ECO:0000313" key="4">
    <source>
        <dbReference type="EMBL" id="TNV73052.1"/>
    </source>
</evidence>
<feature type="binding site" evidence="2">
    <location>
        <position position="137"/>
    </location>
    <ligand>
        <name>ATP</name>
        <dbReference type="ChEBI" id="CHEBI:30616"/>
    </ligand>
</feature>
<dbReference type="Gene3D" id="3.30.360.20">
    <property type="entry name" value="RNA 3'-terminal phosphate cyclase, insert domain"/>
    <property type="match status" value="1"/>
</dbReference>
<dbReference type="Pfam" id="PF01137">
    <property type="entry name" value="RTC"/>
    <property type="match status" value="1"/>
</dbReference>